<dbReference type="SMART" id="SM00091">
    <property type="entry name" value="PAS"/>
    <property type="match status" value="1"/>
</dbReference>
<dbReference type="Pfam" id="PF07536">
    <property type="entry name" value="HWE_HK"/>
    <property type="match status" value="1"/>
</dbReference>
<dbReference type="InterPro" id="IPR001789">
    <property type="entry name" value="Sig_transdc_resp-reg_receiver"/>
</dbReference>
<dbReference type="EMBL" id="JBHRTR010000054">
    <property type="protein sequence ID" value="MFC3231037.1"/>
    <property type="molecule type" value="Genomic_DNA"/>
</dbReference>
<dbReference type="InterPro" id="IPR029016">
    <property type="entry name" value="GAF-like_dom_sf"/>
</dbReference>
<dbReference type="InterPro" id="IPR016132">
    <property type="entry name" value="Phyto_chromo_attachment"/>
</dbReference>
<dbReference type="InterPro" id="IPR001294">
    <property type="entry name" value="Phytochrome"/>
</dbReference>
<keyword evidence="3" id="KW-0600">Photoreceptor protein</keyword>
<sequence>MSSLTSEEVENWQGPVDLDNCDREPIHLLGGIQDFGFLLAASSDWIIQHASANAERWLGRPASDILGLPLTDLVDGEALHAIRNRLQGLSGPDSVERIFGIDLLGDGRSFDAAVHISGRSVILECEPRDPAEDDTEFWRVQTVLSRLRSSRTVPAFLRDAARLVQSITGFDRVMVYRFDEDGSGEVVSEALRGAHERYLGLRYPASDIPKQARALYRRNWLRSIADVAAEPVPVEPPRNPEGAPLDLSMSMLRSVSPIHLEYLRNMGVGASLSVSIIQGGELWGLIACHHYAPHGLSFRRRAALELFGETFSLLLEARLRDEEAERERDARAVHDRLMRNLALGGEGLTNSEALASIAQEIEGLVPADGIGIWIDGACSLQGAAPEPDQFADLVRFLNRAANSQIYAVRDIAAVHPPARGFAEDAVGLLAIPISRTPRDYLVLFRREVIHTVTWGGKPDKTMASGPNGPRLTPRKSFEAWRETVQGQSQPWTPAERSLAEGLRITLLEVMLRLTDRVERGRRTAQERQEVVIAELNHRVRNLLSLIRGLVRQSAERATDLHAFVEILDNRIQALARAQDLITDRNWKAAPLRSLITAEAAAYLGQKADRVKVDGPPVLLQPEAFSTLALVVHELTTNSAKYGALCDTSGRVEVAWHGGDSRPLVVEWREFDGPKVRPPERRGFGSMIVERAIPHQLSGAAELDFHPDGLRASLTLPEQYVAMGSSDDESGAEARLARRDESPSVARMRRMIAEGLWQRVLIVEDNMMVAMDIESFFQSLGIRHVDMAGSVSEALRLVGANPPDVAVLDANLGTESSFAVADRLGALGVPFFFATGYGETDDFPVAHRGRPRVAKPYDQTTLWGALEALLGSGAARPQA</sequence>
<dbReference type="Pfam" id="PF08446">
    <property type="entry name" value="PAS_2"/>
    <property type="match status" value="1"/>
</dbReference>
<dbReference type="InterPro" id="IPR043150">
    <property type="entry name" value="Phytochrome_PHY_sf"/>
</dbReference>
<dbReference type="Pfam" id="PF01590">
    <property type="entry name" value="GAF"/>
    <property type="match status" value="1"/>
</dbReference>
<evidence type="ECO:0000256" key="6">
    <source>
        <dbReference type="ARBA" id="ARBA00022679"/>
    </source>
</evidence>
<dbReference type="PIRSF" id="PIRSF036397">
    <property type="entry name" value="Bactrphtchrm_rec"/>
    <property type="match status" value="1"/>
</dbReference>
<evidence type="ECO:0000259" key="14">
    <source>
        <dbReference type="PROSITE" id="PS50110"/>
    </source>
</evidence>
<protein>
    <recommendedName>
        <fullName evidence="2">histidine kinase</fullName>
        <ecNumber evidence="2">2.7.13.3</ecNumber>
    </recommendedName>
</protein>
<dbReference type="CDD" id="cd00130">
    <property type="entry name" value="PAS"/>
    <property type="match status" value="1"/>
</dbReference>
<feature type="modified residue" description="4-aspartylphosphate" evidence="12">
    <location>
        <position position="808"/>
    </location>
</feature>
<dbReference type="Gene3D" id="3.30.450.40">
    <property type="match status" value="1"/>
</dbReference>
<dbReference type="PANTHER" id="PTHR41523">
    <property type="entry name" value="TWO-COMPONENT SYSTEM SENSOR PROTEIN"/>
    <property type="match status" value="1"/>
</dbReference>
<dbReference type="SUPFAM" id="SSF52172">
    <property type="entry name" value="CheY-like"/>
    <property type="match status" value="1"/>
</dbReference>
<keyword evidence="6" id="KW-0808">Transferase</keyword>
<evidence type="ECO:0000256" key="11">
    <source>
        <dbReference type="ARBA" id="ARBA00023170"/>
    </source>
</evidence>
<evidence type="ECO:0000313" key="16">
    <source>
        <dbReference type="Proteomes" id="UP001595528"/>
    </source>
</evidence>
<dbReference type="Gene3D" id="3.30.450.270">
    <property type="match status" value="1"/>
</dbReference>
<dbReference type="SUPFAM" id="SSF55785">
    <property type="entry name" value="PYP-like sensor domain (PAS domain)"/>
    <property type="match status" value="1"/>
</dbReference>
<proteinExistence type="predicted"/>
<feature type="domain" description="Response regulatory" evidence="14">
    <location>
        <begin position="758"/>
        <end position="869"/>
    </location>
</feature>
<name>A0ABV7L8R8_9PROT</name>
<evidence type="ECO:0000256" key="3">
    <source>
        <dbReference type="ARBA" id="ARBA00022543"/>
    </source>
</evidence>
<keyword evidence="16" id="KW-1185">Reference proteome</keyword>
<accession>A0ABV7L8R8</accession>
<dbReference type="SMART" id="SM00065">
    <property type="entry name" value="GAF"/>
    <property type="match status" value="1"/>
</dbReference>
<dbReference type="Pfam" id="PF00072">
    <property type="entry name" value="Response_reg"/>
    <property type="match status" value="1"/>
</dbReference>
<evidence type="ECO:0000256" key="10">
    <source>
        <dbReference type="ARBA" id="ARBA00022991"/>
    </source>
</evidence>
<keyword evidence="8 15" id="KW-0418">Kinase</keyword>
<dbReference type="GO" id="GO:0016301">
    <property type="term" value="F:kinase activity"/>
    <property type="evidence" value="ECO:0007669"/>
    <property type="project" value="UniProtKB-KW"/>
</dbReference>
<evidence type="ECO:0000313" key="15">
    <source>
        <dbReference type="EMBL" id="MFC3231037.1"/>
    </source>
</evidence>
<dbReference type="Gene3D" id="3.30.565.10">
    <property type="entry name" value="Histidine kinase-like ATPase, C-terminal domain"/>
    <property type="match status" value="1"/>
</dbReference>
<dbReference type="Gene3D" id="3.30.450.20">
    <property type="entry name" value="PAS domain"/>
    <property type="match status" value="1"/>
</dbReference>
<keyword evidence="11" id="KW-0675">Receptor</keyword>
<evidence type="ECO:0000256" key="12">
    <source>
        <dbReference type="PROSITE-ProRule" id="PRU00169"/>
    </source>
</evidence>
<evidence type="ECO:0000256" key="8">
    <source>
        <dbReference type="ARBA" id="ARBA00022777"/>
    </source>
</evidence>
<gene>
    <name evidence="15" type="ORF">ACFOGJ_27570</name>
</gene>
<dbReference type="InterPro" id="IPR011102">
    <property type="entry name" value="Sig_transdc_His_kinase_HWE"/>
</dbReference>
<evidence type="ECO:0000256" key="5">
    <source>
        <dbReference type="ARBA" id="ARBA00022606"/>
    </source>
</evidence>
<evidence type="ECO:0000256" key="9">
    <source>
        <dbReference type="ARBA" id="ARBA00022840"/>
    </source>
</evidence>
<dbReference type="PROSITE" id="PS50110">
    <property type="entry name" value="RESPONSE_REGULATORY"/>
    <property type="match status" value="1"/>
</dbReference>
<comment type="caution">
    <text evidence="15">The sequence shown here is derived from an EMBL/GenBank/DDBJ whole genome shotgun (WGS) entry which is preliminary data.</text>
</comment>
<dbReference type="PROSITE" id="PS50046">
    <property type="entry name" value="PHYTOCHROME_2"/>
    <property type="match status" value="1"/>
</dbReference>
<dbReference type="EC" id="2.7.13.3" evidence="2"/>
<keyword evidence="10" id="KW-0157">Chromophore</keyword>
<dbReference type="Gene3D" id="3.40.50.2300">
    <property type="match status" value="1"/>
</dbReference>
<keyword evidence="9" id="KW-0067">ATP-binding</keyword>
<evidence type="ECO:0000256" key="1">
    <source>
        <dbReference type="ARBA" id="ARBA00000085"/>
    </source>
</evidence>
<dbReference type="RefSeq" id="WP_379906504.1">
    <property type="nucleotide sequence ID" value="NZ_JBHRTR010000054.1"/>
</dbReference>
<dbReference type="InterPro" id="IPR000014">
    <property type="entry name" value="PAS"/>
</dbReference>
<dbReference type="InterPro" id="IPR013515">
    <property type="entry name" value="Phytochrome_cen-reg"/>
</dbReference>
<comment type="catalytic activity">
    <reaction evidence="1">
        <text>ATP + protein L-histidine = ADP + protein N-phospho-L-histidine.</text>
        <dbReference type="EC" id="2.7.13.3"/>
    </reaction>
</comment>
<dbReference type="PANTHER" id="PTHR41523:SF8">
    <property type="entry name" value="ETHYLENE RESPONSE SENSOR PROTEIN"/>
    <property type="match status" value="1"/>
</dbReference>
<dbReference type="SUPFAM" id="SSF55781">
    <property type="entry name" value="GAF domain-like"/>
    <property type="match status" value="2"/>
</dbReference>
<dbReference type="InterPro" id="IPR035965">
    <property type="entry name" value="PAS-like_dom_sf"/>
</dbReference>
<dbReference type="InterPro" id="IPR036890">
    <property type="entry name" value="HATPase_C_sf"/>
</dbReference>
<dbReference type="SMART" id="SM00911">
    <property type="entry name" value="HWE_HK"/>
    <property type="match status" value="1"/>
</dbReference>
<evidence type="ECO:0000259" key="13">
    <source>
        <dbReference type="PROSITE" id="PS50046"/>
    </source>
</evidence>
<keyword evidence="5" id="KW-0716">Sensory transduction</keyword>
<dbReference type="Pfam" id="PF00360">
    <property type="entry name" value="PHY"/>
    <property type="match status" value="1"/>
</dbReference>
<dbReference type="InterPro" id="IPR013654">
    <property type="entry name" value="PAS_2"/>
</dbReference>
<evidence type="ECO:0000256" key="7">
    <source>
        <dbReference type="ARBA" id="ARBA00022741"/>
    </source>
</evidence>
<keyword evidence="4 12" id="KW-0597">Phosphoprotein</keyword>
<dbReference type="SMART" id="SM00448">
    <property type="entry name" value="REC"/>
    <property type="match status" value="1"/>
</dbReference>
<dbReference type="InterPro" id="IPR011006">
    <property type="entry name" value="CheY-like_superfamily"/>
</dbReference>
<feature type="domain" description="Phytochrome chromophore attachment site" evidence="13">
    <location>
        <begin position="152"/>
        <end position="309"/>
    </location>
</feature>
<keyword evidence="7" id="KW-0547">Nucleotide-binding</keyword>
<dbReference type="PRINTS" id="PR01033">
    <property type="entry name" value="PHYTOCHROME"/>
</dbReference>
<evidence type="ECO:0000256" key="4">
    <source>
        <dbReference type="ARBA" id="ARBA00022553"/>
    </source>
</evidence>
<dbReference type="InterPro" id="IPR003018">
    <property type="entry name" value="GAF"/>
</dbReference>
<evidence type="ECO:0000256" key="2">
    <source>
        <dbReference type="ARBA" id="ARBA00012438"/>
    </source>
</evidence>
<organism evidence="15 16">
    <name type="scientific">Marinibaculum pumilum</name>
    <dbReference type="NCBI Taxonomy" id="1766165"/>
    <lineage>
        <taxon>Bacteria</taxon>
        <taxon>Pseudomonadati</taxon>
        <taxon>Pseudomonadota</taxon>
        <taxon>Alphaproteobacteria</taxon>
        <taxon>Rhodospirillales</taxon>
        <taxon>Rhodospirillaceae</taxon>
        <taxon>Marinibaculum</taxon>
    </lineage>
</organism>
<dbReference type="InterPro" id="IPR009219">
    <property type="entry name" value="Bactrphtchr_CheY"/>
</dbReference>
<dbReference type="Proteomes" id="UP001595528">
    <property type="component" value="Unassembled WGS sequence"/>
</dbReference>
<reference evidence="16" key="1">
    <citation type="journal article" date="2019" name="Int. J. Syst. Evol. Microbiol.">
        <title>The Global Catalogue of Microorganisms (GCM) 10K type strain sequencing project: providing services to taxonomists for standard genome sequencing and annotation.</title>
        <authorList>
            <consortium name="The Broad Institute Genomics Platform"/>
            <consortium name="The Broad Institute Genome Sequencing Center for Infectious Disease"/>
            <person name="Wu L."/>
            <person name="Ma J."/>
        </authorList>
    </citation>
    <scope>NUCLEOTIDE SEQUENCE [LARGE SCALE GENOMIC DNA]</scope>
    <source>
        <strain evidence="16">KCTC 42964</strain>
    </source>
</reference>